<feature type="non-terminal residue" evidence="2">
    <location>
        <position position="498"/>
    </location>
</feature>
<gene>
    <name evidence="2" type="ORF">EDM52_08480</name>
</gene>
<dbReference type="EMBL" id="RHHR01000013">
    <property type="protein sequence ID" value="RNB74759.1"/>
    <property type="molecule type" value="Genomic_DNA"/>
</dbReference>
<dbReference type="RefSeq" id="WP_148038735.1">
    <property type="nucleotide sequence ID" value="NZ_RHHR01000013.1"/>
</dbReference>
<organism evidence="2 3">
    <name type="scientific">Brevibacillus invocatus</name>
    <dbReference type="NCBI Taxonomy" id="173959"/>
    <lineage>
        <taxon>Bacteria</taxon>
        <taxon>Bacillati</taxon>
        <taxon>Bacillota</taxon>
        <taxon>Bacilli</taxon>
        <taxon>Bacillales</taxon>
        <taxon>Paenibacillaceae</taxon>
        <taxon>Brevibacillus</taxon>
    </lineage>
</organism>
<evidence type="ECO:0000313" key="3">
    <source>
        <dbReference type="Proteomes" id="UP000282028"/>
    </source>
</evidence>
<reference evidence="2 3" key="1">
    <citation type="submission" date="2018-10" db="EMBL/GenBank/DDBJ databases">
        <title>Phylogenomics of Brevibacillus.</title>
        <authorList>
            <person name="Dunlap C."/>
        </authorList>
    </citation>
    <scope>NUCLEOTIDE SEQUENCE [LARGE SCALE GENOMIC DNA]</scope>
    <source>
        <strain evidence="2 3">JCM 12215</strain>
    </source>
</reference>
<comment type="caution">
    <text evidence="2">The sequence shown here is derived from an EMBL/GenBank/DDBJ whole genome shotgun (WGS) entry which is preliminary data.</text>
</comment>
<name>A0A3M8CGL0_9BACL</name>
<dbReference type="AlphaFoldDB" id="A0A3M8CGL0"/>
<keyword evidence="1" id="KW-0732">Signal</keyword>
<accession>A0A3M8CGL0</accession>
<feature type="signal peptide" evidence="1">
    <location>
        <begin position="1"/>
        <end position="27"/>
    </location>
</feature>
<sequence>MLKKSMIVFILFSLLLGNFIPNQVAFAEEYLEDSDEVPAKSEKKRNKKAESTIEWIADELEGKRSKKFDPSDIPNLTERKISEMTWDQLSLEDVKNIHYLYDRETLQIAAYFYSNLERLLSYEEVRETYDWDDEDVINKISKLPQDQMTFLFTYTPTIGSIYNQFREEKSLKSTNSANPAASLPDGVKYTQKDQKWNYENRNVSNPVDDLYQSSNVVEQDLVLPGKHGMDLVLVRTYSSMNSKVSFPGYGESNNVVYEDIFSNDDIPFAAGWEFNIPSFTYSNYDLTTKLESFPSMERYSKEGDDLNSGQYKWFVKLDDGSSLETQYHSLDNWKNYAYRGIHFQYAYDGSSAKLTKNGITYQYRYSRASDDGTTITKTNPQGDRITYFIPNRSTADIEITDTVGRFILLKKNGPYSSISDVEVYADSTKSELLKRIHYSATAMASGVYDYVQLEQVTEYSPTNESKIVSQYQYHDPSVKGRAEFNFERSYELNSPLGN</sequence>
<protein>
    <submittedName>
        <fullName evidence="2">Uncharacterized protein</fullName>
    </submittedName>
</protein>
<dbReference type="OrthoDB" id="41445at2"/>
<dbReference type="Proteomes" id="UP000282028">
    <property type="component" value="Unassembled WGS sequence"/>
</dbReference>
<evidence type="ECO:0000256" key="1">
    <source>
        <dbReference type="SAM" id="SignalP"/>
    </source>
</evidence>
<proteinExistence type="predicted"/>
<keyword evidence="3" id="KW-1185">Reference proteome</keyword>
<feature type="chain" id="PRO_5018078478" evidence="1">
    <location>
        <begin position="28"/>
        <end position="498"/>
    </location>
</feature>
<evidence type="ECO:0000313" key="2">
    <source>
        <dbReference type="EMBL" id="RNB74759.1"/>
    </source>
</evidence>